<dbReference type="InterPro" id="IPR047112">
    <property type="entry name" value="RecG/Mfd"/>
</dbReference>
<dbReference type="SMART" id="SM00487">
    <property type="entry name" value="DEXDc"/>
    <property type="match status" value="1"/>
</dbReference>
<dbReference type="Proteomes" id="UP001170379">
    <property type="component" value="Unassembled WGS sequence"/>
</dbReference>
<keyword evidence="3" id="KW-0378">Hydrolase</keyword>
<organism evidence="11 12">
    <name type="scientific">Gulosibacter molinativorax</name>
    <dbReference type="NCBI Taxonomy" id="256821"/>
    <lineage>
        <taxon>Bacteria</taxon>
        <taxon>Bacillati</taxon>
        <taxon>Actinomycetota</taxon>
        <taxon>Actinomycetes</taxon>
        <taxon>Micrococcales</taxon>
        <taxon>Microbacteriaceae</taxon>
        <taxon>Gulosibacter</taxon>
    </lineage>
</organism>
<dbReference type="EMBL" id="PXVD01000013">
    <property type="protein sequence ID" value="MDJ1371507.1"/>
    <property type="molecule type" value="Genomic_DNA"/>
</dbReference>
<comment type="caution">
    <text evidence="11">The sequence shown here is derived from an EMBL/GenBank/DDBJ whole genome shotgun (WGS) entry which is preliminary data.</text>
</comment>
<evidence type="ECO:0000256" key="5">
    <source>
        <dbReference type="ARBA" id="ARBA00022840"/>
    </source>
</evidence>
<evidence type="ECO:0000259" key="10">
    <source>
        <dbReference type="PROSITE" id="PS51194"/>
    </source>
</evidence>
<evidence type="ECO:0000256" key="8">
    <source>
        <dbReference type="ARBA" id="ARBA00049819"/>
    </source>
</evidence>
<keyword evidence="7" id="KW-0234">DNA repair</keyword>
<dbReference type="InterPro" id="IPR027417">
    <property type="entry name" value="P-loop_NTPase"/>
</dbReference>
<dbReference type="InterPro" id="IPR001650">
    <property type="entry name" value="Helicase_C-like"/>
</dbReference>
<dbReference type="InterPro" id="IPR045562">
    <property type="entry name" value="RecG_dom3_C"/>
</dbReference>
<feature type="domain" description="Helicase C-terminal" evidence="10">
    <location>
        <begin position="452"/>
        <end position="620"/>
    </location>
</feature>
<evidence type="ECO:0000256" key="3">
    <source>
        <dbReference type="ARBA" id="ARBA00022801"/>
    </source>
</evidence>
<dbReference type="SUPFAM" id="SSF50249">
    <property type="entry name" value="Nucleic acid-binding proteins"/>
    <property type="match status" value="1"/>
</dbReference>
<dbReference type="SMART" id="SM00490">
    <property type="entry name" value="HELICc"/>
    <property type="match status" value="1"/>
</dbReference>
<dbReference type="PANTHER" id="PTHR47964">
    <property type="entry name" value="ATP-DEPENDENT DNA HELICASE HOMOLOG RECG, CHLOROPLASTIC"/>
    <property type="match status" value="1"/>
</dbReference>
<dbReference type="InterPro" id="IPR033454">
    <property type="entry name" value="RecG_wedge"/>
</dbReference>
<proteinExistence type="predicted"/>
<dbReference type="Gene3D" id="2.40.50.140">
    <property type="entry name" value="Nucleic acid-binding proteins"/>
    <property type="match status" value="1"/>
</dbReference>
<keyword evidence="4 11" id="KW-0347">Helicase</keyword>
<evidence type="ECO:0000259" key="9">
    <source>
        <dbReference type="PROSITE" id="PS51192"/>
    </source>
</evidence>
<dbReference type="InterPro" id="IPR011545">
    <property type="entry name" value="DEAD/DEAH_box_helicase_dom"/>
</dbReference>
<dbReference type="PROSITE" id="PS51194">
    <property type="entry name" value="HELICASE_CTER"/>
    <property type="match status" value="1"/>
</dbReference>
<evidence type="ECO:0000256" key="6">
    <source>
        <dbReference type="ARBA" id="ARBA00023125"/>
    </source>
</evidence>
<dbReference type="GO" id="GO:0004386">
    <property type="term" value="F:helicase activity"/>
    <property type="evidence" value="ECO:0007669"/>
    <property type="project" value="UniProtKB-KW"/>
</dbReference>
<feature type="domain" description="Helicase ATP-binding" evidence="9">
    <location>
        <begin position="268"/>
        <end position="433"/>
    </location>
</feature>
<keyword evidence="5" id="KW-0067">ATP-binding</keyword>
<keyword evidence="6" id="KW-0238">DNA-binding</keyword>
<dbReference type="RefSeq" id="WP_084147471.1">
    <property type="nucleotide sequence ID" value="NZ_CP028426.1"/>
</dbReference>
<evidence type="ECO:0000313" key="12">
    <source>
        <dbReference type="Proteomes" id="UP001170379"/>
    </source>
</evidence>
<dbReference type="Pfam" id="PF17191">
    <property type="entry name" value="RecG_wedge"/>
    <property type="match status" value="1"/>
</dbReference>
<dbReference type="Pfam" id="PF00271">
    <property type="entry name" value="Helicase_C"/>
    <property type="match status" value="1"/>
</dbReference>
<dbReference type="PANTHER" id="PTHR47964:SF1">
    <property type="entry name" value="ATP-DEPENDENT DNA HELICASE HOMOLOG RECG, CHLOROPLASTIC"/>
    <property type="match status" value="1"/>
</dbReference>
<evidence type="ECO:0000256" key="7">
    <source>
        <dbReference type="ARBA" id="ARBA00023204"/>
    </source>
</evidence>
<dbReference type="PROSITE" id="PS51192">
    <property type="entry name" value="HELICASE_ATP_BIND_1"/>
    <property type="match status" value="1"/>
</dbReference>
<dbReference type="InterPro" id="IPR014001">
    <property type="entry name" value="Helicase_ATP-bd"/>
</dbReference>
<keyword evidence="1" id="KW-0547">Nucleotide-binding</keyword>
<accession>A0ABT7C8M8</accession>
<keyword evidence="12" id="KW-1185">Reference proteome</keyword>
<gene>
    <name evidence="11" type="ORF">C7K25_09030</name>
</gene>
<reference evidence="11" key="2">
    <citation type="journal article" date="2022" name="Sci. Rep.">
        <title>In silico prediction of the enzymes involved in the degradation of the herbicide molinate by Gulosibacter molinativorax ON4T.</title>
        <authorList>
            <person name="Lopes A.R."/>
            <person name="Bunin E."/>
            <person name="Viana A.T."/>
            <person name="Froufe H."/>
            <person name="Munoz-Merida A."/>
            <person name="Pinho D."/>
            <person name="Figueiredo J."/>
            <person name="Barroso C."/>
            <person name="Vaz-Moreira I."/>
            <person name="Bellanger X."/>
            <person name="Egas C."/>
            <person name="Nunes O.C."/>
        </authorList>
    </citation>
    <scope>NUCLEOTIDE SEQUENCE</scope>
    <source>
        <strain evidence="11">ON4</strain>
    </source>
</reference>
<evidence type="ECO:0000256" key="4">
    <source>
        <dbReference type="ARBA" id="ARBA00022806"/>
    </source>
</evidence>
<dbReference type="Pfam" id="PF00270">
    <property type="entry name" value="DEAD"/>
    <property type="match status" value="1"/>
</dbReference>
<evidence type="ECO:0000313" key="11">
    <source>
        <dbReference type="EMBL" id="MDJ1371507.1"/>
    </source>
</evidence>
<sequence length="692" mass="76174">MADRDATEVRVELGLTTVGDLVSYLPRRHQKPGDLARIHELEVEEHVTLIADVIRAESMRMHNKRGTRQEIEITDGFGVVKVAFFNQPWRVQQFHEGQRGMFSGKVSLYRGKLQLTHPDCIPLKELEDEAGVVEFTKRPMAIYPATAKLQSWRIQKLIRGALTLLPVVPDPVPVDIRALRNELDYDSAIRLMHAPMGERDLGSAMETLKFTEAFLLQTALLQPRYLSATQPATARPVKTGGYRDRLDATLPFELTSDQREVGATIEAEIASEKPMNRLLQGEVGSGKTLVAVRAMLQVAESGGQSALLAPTEVLANQHLRSITESLGPDLAAELMPTLLTGSLTRAERQKAMLRIVTGDARIIVGTHALLTDTVEFADLGFVVIDEQHRFGVEQRESLRRKGKTSPHTLVLTATPIPRTVAMTTFGDLDVSTLRVMPSGRAGISTFMVSLADHPQWIDRVWARTAEELAAGRQAFVVCPSIEPGENEDATAASVQLVLEELRASPVLRGRRIEPLHGKMTAEDKDATMRRFAAGDIEVLVATTVIEVGVNVPNASTMVVLDADRFGISQLHQMRGRVGRGEHPGVCLLVTSAPPQSLAYERIEAVAATIDGFELAERDLELRREGDVLGARQSGGKSSLKVLRVTRDGEVIEDARGAVMALLNEDPKLKYEPELRSALERLSGYEIEHLEMG</sequence>
<dbReference type="CDD" id="cd04488">
    <property type="entry name" value="RecG_wedge_OBF"/>
    <property type="match status" value="1"/>
</dbReference>
<evidence type="ECO:0000256" key="1">
    <source>
        <dbReference type="ARBA" id="ARBA00022741"/>
    </source>
</evidence>
<evidence type="ECO:0000256" key="2">
    <source>
        <dbReference type="ARBA" id="ARBA00022763"/>
    </source>
</evidence>
<dbReference type="Gene3D" id="3.40.50.300">
    <property type="entry name" value="P-loop containing nucleotide triphosphate hydrolases"/>
    <property type="match status" value="2"/>
</dbReference>
<reference evidence="11" key="1">
    <citation type="submission" date="2018-03" db="EMBL/GenBank/DDBJ databases">
        <authorList>
            <person name="Nunes O.C."/>
            <person name="Lopes A.R."/>
            <person name="Froufe H."/>
            <person name="Munoz-Merida A."/>
            <person name="Barroso C."/>
            <person name="Egas C."/>
        </authorList>
    </citation>
    <scope>NUCLEOTIDE SEQUENCE</scope>
    <source>
        <strain evidence="11">ON4</strain>
    </source>
</reference>
<keyword evidence="2" id="KW-0227">DNA damage</keyword>
<dbReference type="SUPFAM" id="SSF52540">
    <property type="entry name" value="P-loop containing nucleoside triphosphate hydrolases"/>
    <property type="match status" value="2"/>
</dbReference>
<dbReference type="InterPro" id="IPR012340">
    <property type="entry name" value="NA-bd_OB-fold"/>
</dbReference>
<name>A0ABT7C8M8_9MICO</name>
<protein>
    <recommendedName>
        <fullName evidence="8">Probable DNA 3'-5' helicase RecG</fullName>
    </recommendedName>
</protein>
<dbReference type="Pfam" id="PF19833">
    <property type="entry name" value="RecG_dom3_C"/>
    <property type="match status" value="1"/>
</dbReference>